<dbReference type="EMBL" id="SRRH01000049">
    <property type="protein sequence ID" value="KAG6301152.1"/>
    <property type="molecule type" value="Genomic_DNA"/>
</dbReference>
<evidence type="ECO:0000313" key="2">
    <source>
        <dbReference type="Proteomes" id="UP000707071"/>
    </source>
</evidence>
<dbReference type="AlphaFoldDB" id="A0A9P7QKX0"/>
<proteinExistence type="predicted"/>
<keyword evidence="2" id="KW-1185">Reference proteome</keyword>
<evidence type="ECO:0000313" key="1">
    <source>
        <dbReference type="EMBL" id="KAG6301152.1"/>
    </source>
</evidence>
<organism evidence="1 2">
    <name type="scientific">Claviceps aff. purpurea</name>
    <dbReference type="NCBI Taxonomy" id="1967640"/>
    <lineage>
        <taxon>Eukaryota</taxon>
        <taxon>Fungi</taxon>
        <taxon>Dikarya</taxon>
        <taxon>Ascomycota</taxon>
        <taxon>Pezizomycotina</taxon>
        <taxon>Sordariomycetes</taxon>
        <taxon>Hypocreomycetidae</taxon>
        <taxon>Hypocreales</taxon>
        <taxon>Clavicipitaceae</taxon>
        <taxon>Claviceps</taxon>
    </lineage>
</organism>
<sequence length="159" mass="17781">MSTRQEQHSEMKQRIDNLADQDCVKKGVMLLLQGGDAMSVWMELQMHLLQHNDINVLPLSNCQELVPAIESLRSQCNSATSHCDQGDEQVLREDMIRNCVLGHPLSNHKFAKLMSCVKGLSHLAAQVKTEEGRETICNALGKEDGLRLVAYFQDGPKPL</sequence>
<dbReference type="Proteomes" id="UP000707071">
    <property type="component" value="Unassembled WGS sequence"/>
</dbReference>
<comment type="caution">
    <text evidence="1">The sequence shown here is derived from an EMBL/GenBank/DDBJ whole genome shotgun (WGS) entry which is preliminary data.</text>
</comment>
<accession>A0A9P7QKX0</accession>
<gene>
    <name evidence="1" type="ORF">E4U09_005687</name>
</gene>
<protein>
    <submittedName>
        <fullName evidence="1">Uncharacterized protein</fullName>
    </submittedName>
</protein>
<name>A0A9P7QKX0_9HYPO</name>
<reference evidence="1 2" key="1">
    <citation type="journal article" date="2020" name="bioRxiv">
        <title>Whole genome comparisons of ergot fungi reveals the divergence and evolution of species within the genus Claviceps are the result of varying mechanisms driving genome evolution and host range expansion.</title>
        <authorList>
            <person name="Wyka S.A."/>
            <person name="Mondo S.J."/>
            <person name="Liu M."/>
            <person name="Dettman J."/>
            <person name="Nalam V."/>
            <person name="Broders K.D."/>
        </authorList>
    </citation>
    <scope>NUCLEOTIDE SEQUENCE [LARGE SCALE GENOMIC DNA]</scope>
    <source>
        <strain evidence="1 2">Clav52</strain>
    </source>
</reference>